<evidence type="ECO:0000256" key="3">
    <source>
        <dbReference type="ARBA" id="ARBA00022833"/>
    </source>
</evidence>
<dbReference type="GeneID" id="28895807"/>
<dbReference type="InterPro" id="IPR011032">
    <property type="entry name" value="GroES-like_sf"/>
</dbReference>
<dbReference type="GO" id="GO:0016616">
    <property type="term" value="F:oxidoreductase activity, acting on the CH-OH group of donors, NAD or NADP as acceptor"/>
    <property type="evidence" value="ECO:0007669"/>
    <property type="project" value="InterPro"/>
</dbReference>
<evidence type="ECO:0000256" key="4">
    <source>
        <dbReference type="ARBA" id="ARBA00023002"/>
    </source>
</evidence>
<keyword evidence="2" id="KW-0479">Metal-binding</keyword>
<reference evidence="7 8" key="1">
    <citation type="journal article" date="2016" name="Fungal Biol.">
        <title>The genome of Xylona heveae provides a window into fungal endophytism.</title>
        <authorList>
            <person name="Gazis R."/>
            <person name="Kuo A."/>
            <person name="Riley R."/>
            <person name="LaButti K."/>
            <person name="Lipzen A."/>
            <person name="Lin J."/>
            <person name="Amirebrahimi M."/>
            <person name="Hesse C.N."/>
            <person name="Spatafora J.W."/>
            <person name="Henrissat B."/>
            <person name="Hainaut M."/>
            <person name="Grigoriev I.V."/>
            <person name="Hibbett D.S."/>
        </authorList>
    </citation>
    <scope>NUCLEOTIDE SEQUENCE [LARGE SCALE GENOMIC DNA]</scope>
    <source>
        <strain evidence="7 8">TC161</strain>
    </source>
</reference>
<keyword evidence="3" id="KW-0862">Zinc</keyword>
<evidence type="ECO:0000256" key="1">
    <source>
        <dbReference type="ARBA" id="ARBA00001947"/>
    </source>
</evidence>
<dbReference type="Proteomes" id="UP000076632">
    <property type="component" value="Unassembled WGS sequence"/>
</dbReference>
<dbReference type="InterPro" id="IPR013149">
    <property type="entry name" value="ADH-like_C"/>
</dbReference>
<protein>
    <submittedName>
        <fullName evidence="7">Alcohol dehydrogenase</fullName>
    </submittedName>
</protein>
<dbReference type="InterPro" id="IPR047109">
    <property type="entry name" value="CAD-like"/>
</dbReference>
<feature type="domain" description="Alcohol dehydrogenase-like N-terminal" evidence="6">
    <location>
        <begin position="25"/>
        <end position="135"/>
    </location>
</feature>
<dbReference type="GO" id="GO:0046872">
    <property type="term" value="F:metal ion binding"/>
    <property type="evidence" value="ECO:0007669"/>
    <property type="project" value="UniProtKB-KW"/>
</dbReference>
<dbReference type="Pfam" id="PF00107">
    <property type="entry name" value="ADH_zinc_N"/>
    <property type="match status" value="1"/>
</dbReference>
<dbReference type="Gene3D" id="3.90.180.10">
    <property type="entry name" value="Medium-chain alcohol dehydrogenases, catalytic domain"/>
    <property type="match status" value="1"/>
</dbReference>
<dbReference type="Gene3D" id="3.40.50.720">
    <property type="entry name" value="NAD(P)-binding Rossmann-like Domain"/>
    <property type="match status" value="1"/>
</dbReference>
<dbReference type="InParanoid" id="A0A164ZEA1"/>
<evidence type="ECO:0000313" key="8">
    <source>
        <dbReference type="Proteomes" id="UP000076632"/>
    </source>
</evidence>
<dbReference type="PROSITE" id="PS00065">
    <property type="entry name" value="D_2_HYDROXYACID_DH_1"/>
    <property type="match status" value="1"/>
</dbReference>
<dbReference type="SUPFAM" id="SSF51735">
    <property type="entry name" value="NAD(P)-binding Rossmann-fold domains"/>
    <property type="match status" value="1"/>
</dbReference>
<dbReference type="PANTHER" id="PTHR42683">
    <property type="entry name" value="ALDEHYDE REDUCTASE"/>
    <property type="match status" value="1"/>
</dbReference>
<dbReference type="RefSeq" id="XP_018184546.1">
    <property type="nucleotide sequence ID" value="XM_018330670.1"/>
</dbReference>
<dbReference type="OMA" id="FARNEHK"/>
<dbReference type="STRING" id="1328760.A0A164ZEA1"/>
<dbReference type="InterPro" id="IPR013154">
    <property type="entry name" value="ADH-like_N"/>
</dbReference>
<evidence type="ECO:0000313" key="7">
    <source>
        <dbReference type="EMBL" id="KZF18991.1"/>
    </source>
</evidence>
<sequence>MYTVFKGSYTGVIIKEELTIPELQQDEVLVKITHSGLCATDELFRNDPVALGHEGNTKISIGAGHAIALGPDVRTVEIGDAVAFGLQHSSCGSCAQCLSGNDNYCPLRRLQGFDDPDLGSFSTHAIVKASFLFRIEGPMDLRHAAPLICAGATVFGPMCVYDVRPEHRVGIIGFGGLGHLAVQFAAKVGCEVVVFSRTDAKKKEAMEMGATEFVVTQIERSLEILEGRKRGIDHLFLTSSVLVDDWDFLLNLLNPGGAVHLLTASPGSDLVMPYTTIVRQGLKIQGSLIAPRHAVRKMLDFALWHSIRPVVQEWPMTIEGITEAMETLKLGKVRYRAVLVNDT</sequence>
<evidence type="ECO:0000259" key="5">
    <source>
        <dbReference type="Pfam" id="PF00107"/>
    </source>
</evidence>
<gene>
    <name evidence="7" type="ORF">L228DRAFT_234639</name>
</gene>
<evidence type="ECO:0000256" key="2">
    <source>
        <dbReference type="ARBA" id="ARBA00022723"/>
    </source>
</evidence>
<dbReference type="Pfam" id="PF08240">
    <property type="entry name" value="ADH_N"/>
    <property type="match status" value="1"/>
</dbReference>
<dbReference type="AlphaFoldDB" id="A0A164ZEA1"/>
<dbReference type="InterPro" id="IPR036291">
    <property type="entry name" value="NAD(P)-bd_dom_sf"/>
</dbReference>
<name>A0A164ZEA1_XYLHT</name>
<dbReference type="SUPFAM" id="SSF50129">
    <property type="entry name" value="GroES-like"/>
    <property type="match status" value="1"/>
</dbReference>
<keyword evidence="4" id="KW-0560">Oxidoreductase</keyword>
<dbReference type="CDD" id="cd05283">
    <property type="entry name" value="CAD1"/>
    <property type="match status" value="1"/>
</dbReference>
<dbReference type="FunFam" id="3.40.50.720:FF:000022">
    <property type="entry name" value="Cinnamyl alcohol dehydrogenase"/>
    <property type="match status" value="1"/>
</dbReference>
<dbReference type="InterPro" id="IPR029752">
    <property type="entry name" value="D-isomer_DH_CS1"/>
</dbReference>
<dbReference type="EMBL" id="KV407468">
    <property type="protein sequence ID" value="KZF18991.1"/>
    <property type="molecule type" value="Genomic_DNA"/>
</dbReference>
<comment type="cofactor">
    <cofactor evidence="1">
        <name>Zn(2+)</name>
        <dbReference type="ChEBI" id="CHEBI:29105"/>
    </cofactor>
</comment>
<evidence type="ECO:0000259" key="6">
    <source>
        <dbReference type="Pfam" id="PF08240"/>
    </source>
</evidence>
<keyword evidence="8" id="KW-1185">Reference proteome</keyword>
<organism evidence="7 8">
    <name type="scientific">Xylona heveae (strain CBS 132557 / TC161)</name>
    <dbReference type="NCBI Taxonomy" id="1328760"/>
    <lineage>
        <taxon>Eukaryota</taxon>
        <taxon>Fungi</taxon>
        <taxon>Dikarya</taxon>
        <taxon>Ascomycota</taxon>
        <taxon>Pezizomycotina</taxon>
        <taxon>Xylonomycetes</taxon>
        <taxon>Xylonales</taxon>
        <taxon>Xylonaceae</taxon>
        <taxon>Xylona</taxon>
    </lineage>
</organism>
<dbReference type="OrthoDB" id="1879366at2759"/>
<accession>A0A164ZEA1</accession>
<proteinExistence type="predicted"/>
<feature type="domain" description="Alcohol dehydrogenase-like C-terminal" evidence="5">
    <location>
        <begin position="176"/>
        <end position="302"/>
    </location>
</feature>